<proteinExistence type="predicted"/>
<gene>
    <name evidence="1" type="ORF">DWX94_04045</name>
</gene>
<reference evidence="1 2" key="1">
    <citation type="submission" date="2018-08" db="EMBL/GenBank/DDBJ databases">
        <title>A genome reference for cultivated species of the human gut microbiota.</title>
        <authorList>
            <person name="Zou Y."/>
            <person name="Xue W."/>
            <person name="Luo G."/>
        </authorList>
    </citation>
    <scope>NUCLEOTIDE SEQUENCE [LARGE SCALE GENOMIC DNA]</scope>
    <source>
        <strain evidence="1 2">AF22-21</strain>
    </source>
</reference>
<protein>
    <submittedName>
        <fullName evidence="1">Uncharacterized protein</fullName>
    </submittedName>
</protein>
<sequence>MKKKTGTYLPLAWSRRMTELFSCNLRDDVTIEAIEEALMNEEKGKGRALSFFNKEARNSELLQDYSGDDLYHLLDAMTLISEWGNNKQVFQVDDDFIRELLNTDEIFYEKDSWKYLPYKCFYLDISESNELCRDFQCKGIFVKTQFFMSAGKERVMLRAYRVNEERFFGDAYEFGNESDSIGLSKLPDVRYEKVVLNGVTTELESHVQKLAKLLLQILNYLSSVEPDIKENEETQKTYRKPQPNAAPKNKYSEIRKWDVGVRFGVAYRTWQKEKSENECESSGVHRAKHNVRPHSRKAHWSHFWYGSGENKVRRAKWISECFVGMKNGKEPVVIHKCEGKRGEVE</sequence>
<organism evidence="1 2">
    <name type="scientific">Coprococcus eutactus</name>
    <dbReference type="NCBI Taxonomy" id="33043"/>
    <lineage>
        <taxon>Bacteria</taxon>
        <taxon>Bacillati</taxon>
        <taxon>Bacillota</taxon>
        <taxon>Clostridia</taxon>
        <taxon>Lachnospirales</taxon>
        <taxon>Lachnospiraceae</taxon>
        <taxon>Coprococcus</taxon>
    </lineage>
</organism>
<comment type="caution">
    <text evidence="1">The sequence shown here is derived from an EMBL/GenBank/DDBJ whole genome shotgun (WGS) entry which is preliminary data.</text>
</comment>
<dbReference type="Proteomes" id="UP000283295">
    <property type="component" value="Unassembled WGS sequence"/>
</dbReference>
<dbReference type="InterPro" id="IPR058915">
    <property type="entry name" value="AcrVA2-like"/>
</dbReference>
<dbReference type="EMBL" id="QRVK01000006">
    <property type="protein sequence ID" value="RGS43495.1"/>
    <property type="molecule type" value="Genomic_DNA"/>
</dbReference>
<evidence type="ECO:0000313" key="2">
    <source>
        <dbReference type="Proteomes" id="UP000283295"/>
    </source>
</evidence>
<dbReference type="Pfam" id="PF26125">
    <property type="entry name" value="AcrVA2-like"/>
    <property type="match status" value="1"/>
</dbReference>
<dbReference type="AlphaFoldDB" id="A0A412ITR5"/>
<name>A0A412ITR5_9FIRM</name>
<accession>A0A412ITR5</accession>
<evidence type="ECO:0000313" key="1">
    <source>
        <dbReference type="EMBL" id="RGS43495.1"/>
    </source>
</evidence>
<dbReference type="OrthoDB" id="346163at2"/>